<dbReference type="InterPro" id="IPR013103">
    <property type="entry name" value="RVT_2"/>
</dbReference>
<dbReference type="PANTHER" id="PTHR11439:SF483">
    <property type="entry name" value="PEPTIDE SYNTHASE GLIP-LIKE, PUTATIVE (AFU_ORTHOLOGUE AFUA_3G12920)-RELATED"/>
    <property type="match status" value="1"/>
</dbReference>
<dbReference type="EMBL" id="CP144751">
    <property type="protein sequence ID" value="WVZ83672.1"/>
    <property type="molecule type" value="Genomic_DNA"/>
</dbReference>
<feature type="domain" description="Reverse transcriptase Ty1/copia-type" evidence="2">
    <location>
        <begin position="138"/>
        <end position="308"/>
    </location>
</feature>
<accession>A0AAQ3U603</accession>
<feature type="region of interest" description="Disordered" evidence="1">
    <location>
        <begin position="32"/>
        <end position="65"/>
    </location>
</feature>
<keyword evidence="4" id="KW-1185">Reference proteome</keyword>
<gene>
    <name evidence="3" type="ORF">U9M48_030798</name>
</gene>
<dbReference type="AlphaFoldDB" id="A0AAQ3U603"/>
<evidence type="ECO:0000259" key="2">
    <source>
        <dbReference type="Pfam" id="PF07727"/>
    </source>
</evidence>
<protein>
    <recommendedName>
        <fullName evidence="2">Reverse transcriptase Ty1/copia-type domain-containing protein</fullName>
    </recommendedName>
</protein>
<reference evidence="3 4" key="1">
    <citation type="submission" date="2024-02" db="EMBL/GenBank/DDBJ databases">
        <title>High-quality chromosome-scale genome assembly of Pensacola bahiagrass (Paspalum notatum Flugge var. saurae).</title>
        <authorList>
            <person name="Vega J.M."/>
            <person name="Podio M."/>
            <person name="Orjuela J."/>
            <person name="Siena L.A."/>
            <person name="Pessino S.C."/>
            <person name="Combes M.C."/>
            <person name="Mariac C."/>
            <person name="Albertini E."/>
            <person name="Pupilli F."/>
            <person name="Ortiz J.P.A."/>
            <person name="Leblanc O."/>
        </authorList>
    </citation>
    <scope>NUCLEOTIDE SEQUENCE [LARGE SCALE GENOMIC DNA]</scope>
    <source>
        <strain evidence="3">R1</strain>
        <tissue evidence="3">Leaf</tissue>
    </source>
</reference>
<dbReference type="PANTHER" id="PTHR11439">
    <property type="entry name" value="GAG-POL-RELATED RETROTRANSPOSON"/>
    <property type="match status" value="1"/>
</dbReference>
<dbReference type="InterPro" id="IPR043502">
    <property type="entry name" value="DNA/RNA_pol_sf"/>
</dbReference>
<feature type="compositionally biased region" description="Low complexity" evidence="1">
    <location>
        <begin position="47"/>
        <end position="63"/>
    </location>
</feature>
<evidence type="ECO:0000313" key="4">
    <source>
        <dbReference type="Proteomes" id="UP001341281"/>
    </source>
</evidence>
<dbReference type="Proteomes" id="UP001341281">
    <property type="component" value="Chromosome 07"/>
</dbReference>
<organism evidence="3 4">
    <name type="scientific">Paspalum notatum var. saurae</name>
    <dbReference type="NCBI Taxonomy" id="547442"/>
    <lineage>
        <taxon>Eukaryota</taxon>
        <taxon>Viridiplantae</taxon>
        <taxon>Streptophyta</taxon>
        <taxon>Embryophyta</taxon>
        <taxon>Tracheophyta</taxon>
        <taxon>Spermatophyta</taxon>
        <taxon>Magnoliopsida</taxon>
        <taxon>Liliopsida</taxon>
        <taxon>Poales</taxon>
        <taxon>Poaceae</taxon>
        <taxon>PACMAD clade</taxon>
        <taxon>Panicoideae</taxon>
        <taxon>Andropogonodae</taxon>
        <taxon>Paspaleae</taxon>
        <taxon>Paspalinae</taxon>
        <taxon>Paspalum</taxon>
    </lineage>
</organism>
<evidence type="ECO:0000256" key="1">
    <source>
        <dbReference type="SAM" id="MobiDB-lite"/>
    </source>
</evidence>
<dbReference type="SUPFAM" id="SSF56672">
    <property type="entry name" value="DNA/RNA polymerases"/>
    <property type="match status" value="1"/>
</dbReference>
<feature type="compositionally biased region" description="Polar residues" evidence="1">
    <location>
        <begin position="32"/>
        <end position="44"/>
    </location>
</feature>
<dbReference type="Pfam" id="PF07727">
    <property type="entry name" value="RVT_2"/>
    <property type="match status" value="1"/>
</dbReference>
<evidence type="ECO:0000313" key="3">
    <source>
        <dbReference type="EMBL" id="WVZ83672.1"/>
    </source>
</evidence>
<dbReference type="CDD" id="cd09272">
    <property type="entry name" value="RNase_HI_RT_Ty1"/>
    <property type="match status" value="1"/>
</dbReference>
<name>A0AAQ3U603_PASNO</name>
<sequence>MKTMAIDDVKPKEVEDDDIIMVIPSTSTINVQDHQNQQDAQVDNTQDHSPSSPSDIRSTSTHVSHTHPTIHHAVAKDHSVDQIVGDISKGVQTRSRIASFYEHYSFVSCVEPNRVDEVLQDPDWVNAMHEELNNFTRNEVWELVERPKNYNVMGTKWVFRKHDENGIVVRNKARLVAQGYTQVEGLDFSETFASIGSHSILLAFACAHNIKLFEMDVKSAFLNGKISELVYVEQPLGFEDPKKPNHVYKLSKALYGLKQAPRAWYERLRDFLVSMDFKIGKVDTTLFTKSIEKISLFVKSMLMTSSLVLLMPLFVRNLQLKDGIFVSQTKYLRDMLKKFDLEDAKSITTPMGTNGHLDLDGGGKLVDQKLYRSMIDSLLYITASRPDVMFSVCLCARFQASPKEAHLTAVKRILRYLKHSSNIGLWYPKVDRKSTLGSCQFLGRSLVSWSSKKQNSVSLSTTKAEYIAAGSCCAQLLWMKQTLLDYGVNFNKVPLMCDNESAMKLATNPVQHSRTKHIDIRHHFLRDHVGKGDISICVIGTEDQLADIFTKPLDESRFCKLRNELNILRQYNLATADCPRVKGVLSAAEIEKLNRIR</sequence>
<proteinExistence type="predicted"/>